<dbReference type="AlphaFoldDB" id="X1JVM5"/>
<dbReference type="InterPro" id="IPR015943">
    <property type="entry name" value="WD40/YVTN_repeat-like_dom_sf"/>
</dbReference>
<organism evidence="1">
    <name type="scientific">marine sediment metagenome</name>
    <dbReference type="NCBI Taxonomy" id="412755"/>
    <lineage>
        <taxon>unclassified sequences</taxon>
        <taxon>metagenomes</taxon>
        <taxon>ecological metagenomes</taxon>
    </lineage>
</organism>
<proteinExistence type="predicted"/>
<feature type="non-terminal residue" evidence="1">
    <location>
        <position position="260"/>
    </location>
</feature>
<feature type="non-terminal residue" evidence="1">
    <location>
        <position position="1"/>
    </location>
</feature>
<sequence length="260" mass="28640">AISENGSYIGAAAMVSQSIGDTRVRFYNYSDSTPLWSYDILSTGGGPSEIDISSEGKYIVVGAPGNNIYFFNTTFASPKVPMWSYDVGSSIVDLKMSSSGQYVIVNSELNGIFVFNTTSLTPDIPLWNFPMPNPSYQIDLSLGGDFLVAGNHTSLWLFNILSPVPIWNVSMQVTSLAISGDGNFIVAGSYPHNISFFTKENNTALWTYDMYDGIDSIKMSNHGETFIVGSQSLYCFYRSVRGTGFLDVDMLDQIYTEENF</sequence>
<evidence type="ECO:0000313" key="1">
    <source>
        <dbReference type="EMBL" id="GAH73838.1"/>
    </source>
</evidence>
<comment type="caution">
    <text evidence="1">The sequence shown here is derived from an EMBL/GenBank/DDBJ whole genome shotgun (WGS) entry which is preliminary data.</text>
</comment>
<name>X1JVM5_9ZZZZ</name>
<gene>
    <name evidence="1" type="ORF">S03H2_51511</name>
</gene>
<dbReference type="Gene3D" id="2.130.10.10">
    <property type="entry name" value="YVTN repeat-like/Quinoprotein amine dehydrogenase"/>
    <property type="match status" value="2"/>
</dbReference>
<dbReference type="InterPro" id="IPR011047">
    <property type="entry name" value="Quinoprotein_ADH-like_sf"/>
</dbReference>
<dbReference type="EMBL" id="BARU01032683">
    <property type="protein sequence ID" value="GAH73838.1"/>
    <property type="molecule type" value="Genomic_DNA"/>
</dbReference>
<protein>
    <recommendedName>
        <fullName evidence="2">Bulb-type lectin domain-containing protein</fullName>
    </recommendedName>
</protein>
<reference evidence="1" key="1">
    <citation type="journal article" date="2014" name="Front. Microbiol.">
        <title>High frequency of phylogenetically diverse reductive dehalogenase-homologous genes in deep subseafloor sedimentary metagenomes.</title>
        <authorList>
            <person name="Kawai M."/>
            <person name="Futagami T."/>
            <person name="Toyoda A."/>
            <person name="Takaki Y."/>
            <person name="Nishi S."/>
            <person name="Hori S."/>
            <person name="Arai W."/>
            <person name="Tsubouchi T."/>
            <person name="Morono Y."/>
            <person name="Uchiyama I."/>
            <person name="Ito T."/>
            <person name="Fujiyama A."/>
            <person name="Inagaki F."/>
            <person name="Takami H."/>
        </authorList>
    </citation>
    <scope>NUCLEOTIDE SEQUENCE</scope>
    <source>
        <strain evidence="1">Expedition CK06-06</strain>
    </source>
</reference>
<dbReference type="SUPFAM" id="SSF50998">
    <property type="entry name" value="Quinoprotein alcohol dehydrogenase-like"/>
    <property type="match status" value="1"/>
</dbReference>
<evidence type="ECO:0008006" key="2">
    <source>
        <dbReference type="Google" id="ProtNLM"/>
    </source>
</evidence>
<accession>X1JVM5</accession>